<keyword evidence="3" id="KW-1185">Reference proteome</keyword>
<dbReference type="InterPro" id="IPR019724">
    <property type="entry name" value="UPF0763"/>
</dbReference>
<dbReference type="Pfam" id="PF10788">
    <property type="entry name" value="DUF2603"/>
    <property type="match status" value="1"/>
</dbReference>
<dbReference type="EMBL" id="FOXB01000056">
    <property type="protein sequence ID" value="SFP91299.1"/>
    <property type="molecule type" value="Genomic_DNA"/>
</dbReference>
<reference evidence="2 3" key="1">
    <citation type="submission" date="2016-10" db="EMBL/GenBank/DDBJ databases">
        <authorList>
            <person name="de Groot N.N."/>
        </authorList>
    </citation>
    <scope>NUCLEOTIDE SEQUENCE [LARGE SCALE GENOMIC DNA]</scope>
    <source>
        <strain evidence="2 3">EP1-55-1</strain>
    </source>
</reference>
<organism evidence="2 3">
    <name type="scientific">Hydrogenimonas thermophila</name>
    <dbReference type="NCBI Taxonomy" id="223786"/>
    <lineage>
        <taxon>Bacteria</taxon>
        <taxon>Pseudomonadati</taxon>
        <taxon>Campylobacterota</taxon>
        <taxon>Epsilonproteobacteria</taxon>
        <taxon>Campylobacterales</taxon>
        <taxon>Hydrogenimonadaceae</taxon>
        <taxon>Hydrogenimonas</taxon>
    </lineage>
</organism>
<evidence type="ECO:0000313" key="3">
    <source>
        <dbReference type="Proteomes" id="UP000199227"/>
    </source>
</evidence>
<name>A0A1I5U7N3_9BACT</name>
<evidence type="ECO:0000256" key="1">
    <source>
        <dbReference type="HAMAP-Rule" id="MF_02110"/>
    </source>
</evidence>
<proteinExistence type="inferred from homology"/>
<dbReference type="HAMAP" id="MF_02110">
    <property type="entry name" value="UPF0763"/>
    <property type="match status" value="1"/>
</dbReference>
<dbReference type="Proteomes" id="UP000199227">
    <property type="component" value="Unassembled WGS sequence"/>
</dbReference>
<dbReference type="AlphaFoldDB" id="A0A1I5U7N3"/>
<dbReference type="STRING" id="223786.SAMN05216234_1567"/>
<gene>
    <name evidence="2" type="ORF">SAMN05216234_1567</name>
</gene>
<evidence type="ECO:0000313" key="2">
    <source>
        <dbReference type="EMBL" id="SFP91299.1"/>
    </source>
</evidence>
<protein>
    <recommendedName>
        <fullName evidence="1">UPF0763 protein SAMN05216234_1567</fullName>
    </recommendedName>
</protein>
<accession>A0A1I5U7N3</accession>
<sequence>MKFNIEDLKNLPADKQLEEIDAIAIKLGMPKPTQRPVLEIKPVDDKHKILELKRGSWSDEQPWFVIDEDGKLMVFSSAEAMMGIMNSLQHMGEEVFKSRLERAIAKELPIDFHDVWTVAIHELQKRLESSDAEPSSVNLENLVKNIKREHPNLFYSLKNLNFEDQD</sequence>
<comment type="similarity">
    <text evidence="1">Belongs to the UPF0763 family.</text>
</comment>